<evidence type="ECO:0000256" key="8">
    <source>
        <dbReference type="ARBA" id="ARBA00022842"/>
    </source>
</evidence>
<keyword evidence="10 17" id="KW-0573">Peptidoglycan synthesis</keyword>
<keyword evidence="9 17" id="KW-0133">Cell shape</keyword>
<evidence type="ECO:0000256" key="16">
    <source>
        <dbReference type="ARBA" id="ARBA00049628"/>
    </source>
</evidence>
<dbReference type="HAMAP" id="MF_01631">
    <property type="entry name" value="GlmU"/>
    <property type="match status" value="1"/>
</dbReference>
<evidence type="ECO:0000256" key="1">
    <source>
        <dbReference type="ARBA" id="ARBA00007707"/>
    </source>
</evidence>
<dbReference type="Pfam" id="PF12804">
    <property type="entry name" value="NTP_transf_3"/>
    <property type="match status" value="1"/>
</dbReference>
<feature type="binding site" evidence="17">
    <location>
        <begin position="84"/>
        <end position="85"/>
    </location>
    <ligand>
        <name>UDP-N-acetyl-alpha-D-glucosamine</name>
        <dbReference type="ChEBI" id="CHEBI:57705"/>
    </ligand>
</feature>
<feature type="binding site" evidence="17">
    <location>
        <position position="79"/>
    </location>
    <ligand>
        <name>UDP-N-acetyl-alpha-D-glucosamine</name>
        <dbReference type="ChEBI" id="CHEBI:57705"/>
    </ligand>
</feature>
<dbReference type="InterPro" id="IPR005882">
    <property type="entry name" value="Bifunctional_GlmU"/>
</dbReference>
<feature type="binding site" evidence="17">
    <location>
        <position position="381"/>
    </location>
    <ligand>
        <name>UDP-N-acetyl-alpha-D-glucosamine</name>
        <dbReference type="ChEBI" id="CHEBI:57705"/>
    </ligand>
</feature>
<evidence type="ECO:0000256" key="9">
    <source>
        <dbReference type="ARBA" id="ARBA00022960"/>
    </source>
</evidence>
<protein>
    <recommendedName>
        <fullName evidence="17">Bifunctional protein GlmU</fullName>
    </recommendedName>
    <domain>
        <recommendedName>
            <fullName evidence="17">UDP-N-acetylglucosamine pyrophosphorylase</fullName>
            <ecNumber evidence="17">2.7.7.23</ecNumber>
        </recommendedName>
        <alternativeName>
            <fullName evidence="17">N-acetylglucosamine-1-phosphate uridyltransferase</fullName>
        </alternativeName>
    </domain>
    <domain>
        <recommendedName>
            <fullName evidence="17">Glucosamine-1-phosphate N-acetyltransferase</fullName>
            <ecNumber evidence="17">2.3.1.157</ecNumber>
        </recommendedName>
    </domain>
</protein>
<comment type="function">
    <text evidence="16 17">Catalyzes the last two sequential reactions in the de novo biosynthetic pathway for UDP-N-acetylglucosamine (UDP-GlcNAc). The C-terminal domain catalyzes the transfer of acetyl group from acetyl coenzyme A to glucosamine-1-phosphate (GlcN-1-P) to produce N-acetylglucosamine-1-phosphate (GlcNAc-1-P), which is converted into UDP-GlcNAc by the transfer of uridine 5-monophosphate (from uridine 5-triphosphate), a reaction catalyzed by the N-terminal domain.</text>
</comment>
<feature type="binding site" evidence="17">
    <location>
        <position position="169"/>
    </location>
    <ligand>
        <name>UDP-N-acetyl-alpha-D-glucosamine</name>
        <dbReference type="ChEBI" id="CHEBI:57705"/>
    </ligand>
</feature>
<dbReference type="InterPro" id="IPR029044">
    <property type="entry name" value="Nucleotide-diphossugar_trans"/>
</dbReference>
<feature type="binding site" evidence="17">
    <location>
        <position position="185"/>
    </location>
    <ligand>
        <name>UDP-N-acetyl-alpha-D-glucosamine</name>
        <dbReference type="ChEBI" id="CHEBI:57705"/>
    </ligand>
</feature>
<dbReference type="PANTHER" id="PTHR43584">
    <property type="entry name" value="NUCLEOTIDYL TRANSFERASE"/>
    <property type="match status" value="1"/>
</dbReference>
<dbReference type="CDD" id="cd02540">
    <property type="entry name" value="GT2_GlmU_N_bac"/>
    <property type="match status" value="1"/>
</dbReference>
<evidence type="ECO:0000313" key="21">
    <source>
        <dbReference type="Proteomes" id="UP000321181"/>
    </source>
</evidence>
<dbReference type="GO" id="GO:0006048">
    <property type="term" value="P:UDP-N-acetylglucosamine biosynthetic process"/>
    <property type="evidence" value="ECO:0007669"/>
    <property type="project" value="UniProtKB-UniPathway"/>
</dbReference>
<keyword evidence="4 17" id="KW-0808">Transferase</keyword>
<feature type="region of interest" description="Pyrophosphorylase" evidence="17">
    <location>
        <begin position="1"/>
        <end position="260"/>
    </location>
</feature>
<dbReference type="RefSeq" id="WP_146904540.1">
    <property type="nucleotide sequence ID" value="NZ_BAAARM010000004.1"/>
</dbReference>
<sequence length="557" mass="57137">MTHTRPAAVIVLAAGEGTRMRSSTPKVLHTLGGRSMLGHAVAAAEELEPRRVVVVVRHARDQVVEHARSLSRALLVADQDDVPGTGRAVQCALSVLDAAAHAGMAADADRDGVPAQPSSARLEGPVVVVAGDVPLLDGATLGQLLAAHTADGNAVTVLTTEVDDPTGYGRVVRDPATGHVVAVVEQKDADPDQLAITEINSSVYVFDSAVLRDALSRLGRDNAQGEVYLTDVLAIAHAGGGAVRAVRTDDPMLVEGVNDRAQLAVLRAELNRRLLDAWMRAGVTVVDPATTWVDVDVELAQDVTLLPGTQLHGRTSVASGATIGPDTTLLDVTVGPRASVVRTHGSGAVIGADATVGPFAYLRPGTVLGDEGKIGTFVETKNASIGTGSKVPHLSYVGDATIGEQTNIGAASVFVNYDGVHKHHTTIGSYARTGSDNMFVAPVTVGDGAYTGAGSVIRRDVPPGALAVSAGAQRNIEGWVTRSRSGTPAAEAAARALAQRGGSDELSPQARAERARAGQAASTPAPTPPPPLPPAHGSSTVAATPTTSAANDKDSHR</sequence>
<comment type="subcellular location">
    <subcellularLocation>
        <location evidence="17">Cytoplasm</location>
    </subcellularLocation>
</comment>
<evidence type="ECO:0000256" key="18">
    <source>
        <dbReference type="SAM" id="MobiDB-lite"/>
    </source>
</evidence>
<accession>A0A512DDV9</accession>
<dbReference type="NCBIfam" id="TIGR01173">
    <property type="entry name" value="glmU"/>
    <property type="match status" value="1"/>
</dbReference>
<dbReference type="GO" id="GO:0000902">
    <property type="term" value="P:cell morphogenesis"/>
    <property type="evidence" value="ECO:0007669"/>
    <property type="project" value="UniProtKB-UniRule"/>
</dbReference>
<feature type="binding site" evidence="17">
    <location>
        <position position="435"/>
    </location>
    <ligand>
        <name>acetyl-CoA</name>
        <dbReference type="ChEBI" id="CHEBI:57288"/>
    </ligand>
</feature>
<comment type="pathway">
    <text evidence="17">Bacterial outer membrane biogenesis; LPS lipid A biosynthesis.</text>
</comment>
<dbReference type="GO" id="GO:0009245">
    <property type="term" value="P:lipid A biosynthetic process"/>
    <property type="evidence" value="ECO:0007669"/>
    <property type="project" value="UniProtKB-UniRule"/>
</dbReference>
<dbReference type="UniPathway" id="UPA00973"/>
<feature type="compositionally biased region" description="Low complexity" evidence="18">
    <location>
        <begin position="538"/>
        <end position="550"/>
    </location>
</feature>
<dbReference type="NCBIfam" id="NF010932">
    <property type="entry name" value="PRK14352.1"/>
    <property type="match status" value="1"/>
</dbReference>
<comment type="subunit">
    <text evidence="17">Homotrimer.</text>
</comment>
<feature type="compositionally biased region" description="Pro residues" evidence="18">
    <location>
        <begin position="525"/>
        <end position="534"/>
    </location>
</feature>
<comment type="catalytic activity">
    <reaction evidence="14 17">
        <text>alpha-D-glucosamine 1-phosphate + acetyl-CoA = N-acetyl-alpha-D-glucosamine 1-phosphate + CoA + H(+)</text>
        <dbReference type="Rhea" id="RHEA:13725"/>
        <dbReference type="ChEBI" id="CHEBI:15378"/>
        <dbReference type="ChEBI" id="CHEBI:57287"/>
        <dbReference type="ChEBI" id="CHEBI:57288"/>
        <dbReference type="ChEBI" id="CHEBI:57776"/>
        <dbReference type="ChEBI" id="CHEBI:58516"/>
        <dbReference type="EC" id="2.3.1.157"/>
    </reaction>
</comment>
<dbReference type="Gene3D" id="3.90.550.10">
    <property type="entry name" value="Spore Coat Polysaccharide Biosynthesis Protein SpsA, Chain A"/>
    <property type="match status" value="1"/>
</dbReference>
<feature type="binding site" evidence="17">
    <location>
        <position position="26"/>
    </location>
    <ligand>
        <name>UDP-N-acetyl-alpha-D-glucosamine</name>
        <dbReference type="ChEBI" id="CHEBI:57705"/>
    </ligand>
</feature>
<dbReference type="GO" id="GO:0000287">
    <property type="term" value="F:magnesium ion binding"/>
    <property type="evidence" value="ECO:0007669"/>
    <property type="project" value="UniProtKB-UniRule"/>
</dbReference>
<feature type="binding site" evidence="17">
    <location>
        <position position="258"/>
    </location>
    <ligand>
        <name>UDP-N-acetyl-alpha-D-glucosamine</name>
        <dbReference type="ChEBI" id="CHEBI:57705"/>
    </ligand>
</feature>
<evidence type="ECO:0000256" key="17">
    <source>
        <dbReference type="HAMAP-Rule" id="MF_01631"/>
    </source>
</evidence>
<dbReference type="SUPFAM" id="SSF53448">
    <property type="entry name" value="Nucleotide-diphospho-sugar transferases"/>
    <property type="match status" value="1"/>
</dbReference>
<dbReference type="EC" id="2.3.1.157" evidence="17"/>
<feature type="binding site" evidence="17">
    <location>
        <position position="453"/>
    </location>
    <ligand>
        <name>acetyl-CoA</name>
        <dbReference type="ChEBI" id="CHEBI:57288"/>
    </ligand>
</feature>
<feature type="binding site" evidence="17">
    <location>
        <position position="396"/>
    </location>
    <ligand>
        <name>UDP-N-acetyl-alpha-D-glucosamine</name>
        <dbReference type="ChEBI" id="CHEBI:57705"/>
    </ligand>
</feature>
<dbReference type="GO" id="GO:0016020">
    <property type="term" value="C:membrane"/>
    <property type="evidence" value="ECO:0007669"/>
    <property type="project" value="GOC"/>
</dbReference>
<evidence type="ECO:0000256" key="10">
    <source>
        <dbReference type="ARBA" id="ARBA00022984"/>
    </source>
</evidence>
<evidence type="ECO:0000256" key="2">
    <source>
        <dbReference type="ARBA" id="ARBA00007947"/>
    </source>
</evidence>
<keyword evidence="12 17" id="KW-0012">Acyltransferase</keyword>
<dbReference type="GO" id="GO:0019134">
    <property type="term" value="F:glucosamine-1-phosphate N-acetyltransferase activity"/>
    <property type="evidence" value="ECO:0007669"/>
    <property type="project" value="UniProtKB-UniRule"/>
</dbReference>
<feature type="region of interest" description="N-acetyltransferase" evidence="17">
    <location>
        <begin position="282"/>
        <end position="557"/>
    </location>
</feature>
<dbReference type="SUPFAM" id="SSF51161">
    <property type="entry name" value="Trimeric LpxA-like enzymes"/>
    <property type="match status" value="1"/>
</dbReference>
<dbReference type="EMBL" id="BJYY01000014">
    <property type="protein sequence ID" value="GEO34627.1"/>
    <property type="molecule type" value="Genomic_DNA"/>
</dbReference>
<keyword evidence="7 17" id="KW-0677">Repeat</keyword>
<keyword evidence="13 17" id="KW-0961">Cell wall biogenesis/degradation</keyword>
<evidence type="ECO:0000256" key="5">
    <source>
        <dbReference type="ARBA" id="ARBA00022695"/>
    </source>
</evidence>
<dbReference type="GO" id="GO:0008360">
    <property type="term" value="P:regulation of cell shape"/>
    <property type="evidence" value="ECO:0007669"/>
    <property type="project" value="UniProtKB-KW"/>
</dbReference>
<comment type="caution">
    <text evidence="20">The sequence shown here is derived from an EMBL/GenBank/DDBJ whole genome shotgun (WGS) entry which is preliminary data.</text>
</comment>
<comment type="pathway">
    <text evidence="17">Nucleotide-sugar biosynthesis; UDP-N-acetyl-alpha-D-glucosamine biosynthesis; N-acetyl-alpha-D-glucosamine 1-phosphate from alpha-D-glucosamine 6-phosphate (route II): step 2/2.</text>
</comment>
<dbReference type="InterPro" id="IPR050065">
    <property type="entry name" value="GlmU-like"/>
</dbReference>
<keyword evidence="11 17" id="KW-0511">Multifunctional enzyme</keyword>
<organism evidence="20 21">
    <name type="scientific">Cellulomonas aerilata</name>
    <dbReference type="NCBI Taxonomy" id="515326"/>
    <lineage>
        <taxon>Bacteria</taxon>
        <taxon>Bacillati</taxon>
        <taxon>Actinomycetota</taxon>
        <taxon>Actinomycetes</taxon>
        <taxon>Micrococcales</taxon>
        <taxon>Cellulomonadaceae</taxon>
        <taxon>Cellulomonas</taxon>
    </lineage>
</organism>
<feature type="binding site" evidence="17">
    <location>
        <begin position="12"/>
        <end position="15"/>
    </location>
    <ligand>
        <name>UDP-N-acetyl-alpha-D-glucosamine</name>
        <dbReference type="ChEBI" id="CHEBI:57705"/>
    </ligand>
</feature>
<dbReference type="UniPathway" id="UPA00113">
    <property type="reaction ID" value="UER00532"/>
</dbReference>
<evidence type="ECO:0000256" key="6">
    <source>
        <dbReference type="ARBA" id="ARBA00022723"/>
    </source>
</evidence>
<dbReference type="GO" id="GO:0071555">
    <property type="term" value="P:cell wall organization"/>
    <property type="evidence" value="ECO:0007669"/>
    <property type="project" value="UniProtKB-KW"/>
</dbReference>
<evidence type="ECO:0000256" key="11">
    <source>
        <dbReference type="ARBA" id="ARBA00023268"/>
    </source>
</evidence>
<dbReference type="GO" id="GO:0003977">
    <property type="term" value="F:UDP-N-acetylglucosamine diphosphorylase activity"/>
    <property type="evidence" value="ECO:0007669"/>
    <property type="project" value="UniProtKB-UniRule"/>
</dbReference>
<evidence type="ECO:0000256" key="15">
    <source>
        <dbReference type="ARBA" id="ARBA00048493"/>
    </source>
</evidence>
<dbReference type="InterPro" id="IPR038009">
    <property type="entry name" value="GlmU_C_LbH"/>
</dbReference>
<comment type="cofactor">
    <cofactor evidence="17">
        <name>Mg(2+)</name>
        <dbReference type="ChEBI" id="CHEBI:18420"/>
    </cofactor>
    <text evidence="17">Binds 1 Mg(2+) ion per subunit.</text>
</comment>
<keyword evidence="6 17" id="KW-0479">Metal-binding</keyword>
<keyword evidence="5 17" id="KW-0548">Nucleotidyltransferase</keyword>
<evidence type="ECO:0000259" key="19">
    <source>
        <dbReference type="Pfam" id="PF12804"/>
    </source>
</evidence>
<feature type="binding site" evidence="17">
    <location>
        <begin position="416"/>
        <end position="417"/>
    </location>
    <ligand>
        <name>acetyl-CoA</name>
        <dbReference type="ChEBI" id="CHEBI:57288"/>
    </ligand>
</feature>
<gene>
    <name evidence="17 20" type="primary">glmU</name>
    <name evidence="20" type="ORF">CAE01nite_23520</name>
</gene>
<keyword evidence="21" id="KW-1185">Reference proteome</keyword>
<evidence type="ECO:0000256" key="3">
    <source>
        <dbReference type="ARBA" id="ARBA00022490"/>
    </source>
</evidence>
<keyword evidence="3 17" id="KW-0963">Cytoplasm</keyword>
<dbReference type="CDD" id="cd03353">
    <property type="entry name" value="LbH_GlmU_C"/>
    <property type="match status" value="1"/>
</dbReference>
<keyword evidence="8 17" id="KW-0460">Magnesium</keyword>
<dbReference type="GO" id="GO:0005737">
    <property type="term" value="C:cytoplasm"/>
    <property type="evidence" value="ECO:0007669"/>
    <property type="project" value="UniProtKB-SubCell"/>
</dbReference>
<feature type="region of interest" description="Disordered" evidence="18">
    <location>
        <begin position="498"/>
        <end position="557"/>
    </location>
</feature>
<feature type="region of interest" description="Linker" evidence="17">
    <location>
        <begin position="261"/>
        <end position="281"/>
    </location>
</feature>
<dbReference type="EC" id="2.7.7.23" evidence="17"/>
<comment type="similarity">
    <text evidence="1 17">In the C-terminal section; belongs to the transferase hexapeptide repeat family.</text>
</comment>
<evidence type="ECO:0000256" key="12">
    <source>
        <dbReference type="ARBA" id="ARBA00023315"/>
    </source>
</evidence>
<feature type="binding site" evidence="17">
    <location>
        <position position="132"/>
    </location>
    <ligand>
        <name>Mg(2+)</name>
        <dbReference type="ChEBI" id="CHEBI:18420"/>
    </ligand>
</feature>
<feature type="binding site" evidence="17">
    <location>
        <position position="410"/>
    </location>
    <ligand>
        <name>acetyl-CoA</name>
        <dbReference type="ChEBI" id="CHEBI:57288"/>
    </ligand>
</feature>
<evidence type="ECO:0000256" key="7">
    <source>
        <dbReference type="ARBA" id="ARBA00022737"/>
    </source>
</evidence>
<evidence type="ECO:0000256" key="14">
    <source>
        <dbReference type="ARBA" id="ARBA00048247"/>
    </source>
</evidence>
<dbReference type="OrthoDB" id="9775031at2"/>
<dbReference type="InterPro" id="IPR025877">
    <property type="entry name" value="MobA-like_NTP_Trfase"/>
</dbReference>
<comment type="similarity">
    <text evidence="2 17">In the N-terminal section; belongs to the N-acetylglucosamine-1-phosphate uridyltransferase family.</text>
</comment>
<evidence type="ECO:0000256" key="13">
    <source>
        <dbReference type="ARBA" id="ARBA00023316"/>
    </source>
</evidence>
<dbReference type="GO" id="GO:0009252">
    <property type="term" value="P:peptidoglycan biosynthetic process"/>
    <property type="evidence" value="ECO:0007669"/>
    <property type="project" value="UniProtKB-UniRule"/>
</dbReference>
<comment type="caution">
    <text evidence="17">Lacks conserved residue(s) required for the propagation of feature annotation.</text>
</comment>
<dbReference type="InterPro" id="IPR011004">
    <property type="entry name" value="Trimer_LpxA-like_sf"/>
</dbReference>
<feature type="domain" description="MobA-like NTP transferase" evidence="19">
    <location>
        <begin position="9"/>
        <end position="166"/>
    </location>
</feature>
<evidence type="ECO:0000313" key="20">
    <source>
        <dbReference type="EMBL" id="GEO34627.1"/>
    </source>
</evidence>
<feature type="binding site" evidence="17">
    <location>
        <position position="363"/>
    </location>
    <ligand>
        <name>UDP-N-acetyl-alpha-D-glucosamine</name>
        <dbReference type="ChEBI" id="CHEBI:57705"/>
    </ligand>
</feature>
<reference evidence="20 21" key="1">
    <citation type="submission" date="2019-07" db="EMBL/GenBank/DDBJ databases">
        <title>Whole genome shotgun sequence of Cellulomonas aerilata NBRC 106308.</title>
        <authorList>
            <person name="Hosoyama A."/>
            <person name="Uohara A."/>
            <person name="Ohji S."/>
            <person name="Ichikawa N."/>
        </authorList>
    </citation>
    <scope>NUCLEOTIDE SEQUENCE [LARGE SCALE GENOMIC DNA]</scope>
    <source>
        <strain evidence="20 21">NBRC 106308</strain>
    </source>
</reference>
<comment type="pathway">
    <text evidence="17">Nucleotide-sugar biosynthesis; UDP-N-acetyl-alpha-D-glucosamine biosynthesis; UDP-N-acetyl-alpha-D-glucosamine from N-acetyl-alpha-D-glucosamine 1-phosphate: step 1/1.</text>
</comment>
<feature type="binding site" evidence="17">
    <location>
        <position position="407"/>
    </location>
    <ligand>
        <name>UDP-N-acetyl-alpha-D-glucosamine</name>
        <dbReference type="ChEBI" id="CHEBI:57705"/>
    </ligand>
</feature>
<feature type="binding site" evidence="17">
    <location>
        <position position="200"/>
    </location>
    <ligand>
        <name>UDP-N-acetyl-alpha-D-glucosamine</name>
        <dbReference type="ChEBI" id="CHEBI:57705"/>
    </ligand>
</feature>
<dbReference type="PANTHER" id="PTHR43584:SF3">
    <property type="entry name" value="BIFUNCTIONAL PROTEIN GLMU"/>
    <property type="match status" value="1"/>
</dbReference>
<evidence type="ECO:0000256" key="4">
    <source>
        <dbReference type="ARBA" id="ARBA00022679"/>
    </source>
</evidence>
<dbReference type="Proteomes" id="UP000321181">
    <property type="component" value="Unassembled WGS sequence"/>
</dbReference>
<dbReference type="AlphaFoldDB" id="A0A512DDV9"/>
<feature type="active site" description="Proton acceptor" evidence="17">
    <location>
        <position position="393"/>
    </location>
</feature>
<comment type="catalytic activity">
    <reaction evidence="15 17">
        <text>N-acetyl-alpha-D-glucosamine 1-phosphate + UTP + H(+) = UDP-N-acetyl-alpha-D-glucosamine + diphosphate</text>
        <dbReference type="Rhea" id="RHEA:13509"/>
        <dbReference type="ChEBI" id="CHEBI:15378"/>
        <dbReference type="ChEBI" id="CHEBI:33019"/>
        <dbReference type="ChEBI" id="CHEBI:46398"/>
        <dbReference type="ChEBI" id="CHEBI:57705"/>
        <dbReference type="ChEBI" id="CHEBI:57776"/>
        <dbReference type="EC" id="2.7.7.23"/>
    </reaction>
</comment>
<dbReference type="Gene3D" id="2.160.10.10">
    <property type="entry name" value="Hexapeptide repeat proteins"/>
    <property type="match status" value="1"/>
</dbReference>
<feature type="binding site" evidence="17">
    <location>
        <position position="258"/>
    </location>
    <ligand>
        <name>Mg(2+)</name>
        <dbReference type="ChEBI" id="CHEBI:18420"/>
    </ligand>
</feature>
<proteinExistence type="inferred from homology"/>
<name>A0A512DDV9_9CELL</name>